<sequence>MQSPRSRCSLINYGPHLVNALTLGHNTQPSEWEHDGAAFSPNLTAALNFQKQKRGGVPRQLLCVRGVENADEANAVIEKLQEEGNQKEPGSLGLAANPMFIAQWHLGNPTGTGIG</sequence>
<reference evidence="1" key="1">
    <citation type="submission" date="2020-03" db="EMBL/GenBank/DDBJ databases">
        <authorList>
            <person name="Weist P."/>
        </authorList>
    </citation>
    <scope>NUCLEOTIDE SEQUENCE</scope>
</reference>
<dbReference type="Proteomes" id="UP001153269">
    <property type="component" value="Unassembled WGS sequence"/>
</dbReference>
<accession>A0A9N7V4G4</accession>
<evidence type="ECO:0000313" key="1">
    <source>
        <dbReference type="EMBL" id="CAB1442652.1"/>
    </source>
</evidence>
<dbReference type="EMBL" id="CADEAL010002891">
    <property type="protein sequence ID" value="CAB1442652.1"/>
    <property type="molecule type" value="Genomic_DNA"/>
</dbReference>
<organism evidence="1 2">
    <name type="scientific">Pleuronectes platessa</name>
    <name type="common">European plaice</name>
    <dbReference type="NCBI Taxonomy" id="8262"/>
    <lineage>
        <taxon>Eukaryota</taxon>
        <taxon>Metazoa</taxon>
        <taxon>Chordata</taxon>
        <taxon>Craniata</taxon>
        <taxon>Vertebrata</taxon>
        <taxon>Euteleostomi</taxon>
        <taxon>Actinopterygii</taxon>
        <taxon>Neopterygii</taxon>
        <taxon>Teleostei</taxon>
        <taxon>Neoteleostei</taxon>
        <taxon>Acanthomorphata</taxon>
        <taxon>Carangaria</taxon>
        <taxon>Pleuronectiformes</taxon>
        <taxon>Pleuronectoidei</taxon>
        <taxon>Pleuronectidae</taxon>
        <taxon>Pleuronectes</taxon>
    </lineage>
</organism>
<name>A0A9N7V4G4_PLEPL</name>
<keyword evidence="2" id="KW-1185">Reference proteome</keyword>
<evidence type="ECO:0000313" key="2">
    <source>
        <dbReference type="Proteomes" id="UP001153269"/>
    </source>
</evidence>
<protein>
    <submittedName>
        <fullName evidence="1">Uncharacterized protein</fullName>
    </submittedName>
</protein>
<dbReference type="AlphaFoldDB" id="A0A9N7V4G4"/>
<proteinExistence type="predicted"/>
<comment type="caution">
    <text evidence="1">The sequence shown here is derived from an EMBL/GenBank/DDBJ whole genome shotgun (WGS) entry which is preliminary data.</text>
</comment>
<gene>
    <name evidence="1" type="ORF">PLEPLA_LOCUS30330</name>
</gene>